<name>A0A4U5PNY3_POPAL</name>
<dbReference type="Pfam" id="PF03016">
    <property type="entry name" value="Exostosin_GT47"/>
    <property type="match status" value="1"/>
</dbReference>
<dbReference type="InterPro" id="IPR004263">
    <property type="entry name" value="Exostosin"/>
</dbReference>
<keyword evidence="4" id="KW-0735">Signal-anchor</keyword>
<comment type="subcellular location">
    <subcellularLocation>
        <location evidence="1">Golgi apparatus membrane</location>
        <topology evidence="1">Single-pass type II membrane protein</topology>
    </subcellularLocation>
</comment>
<dbReference type="InterPro" id="IPR040911">
    <property type="entry name" value="Exostosin_GT47"/>
</dbReference>
<evidence type="ECO:0000256" key="1">
    <source>
        <dbReference type="ARBA" id="ARBA00004323"/>
    </source>
</evidence>
<dbReference type="PANTHER" id="PTHR11062">
    <property type="entry name" value="EXOSTOSIN HEPARAN SULFATE GLYCOSYLTRANSFERASE -RELATED"/>
    <property type="match status" value="1"/>
</dbReference>
<accession>A0A4U5PNY3</accession>
<keyword evidence="4" id="KW-0812">Transmembrane</keyword>
<evidence type="ECO:0000256" key="3">
    <source>
        <dbReference type="ARBA" id="ARBA00022676"/>
    </source>
</evidence>
<sequence>MHQHGLEMLGKAGEQLNNSTSLQNNTSCPLLFMRWKKEPHTPSPAVISISEMNQFCSFKRPRWPSAVDQELLNAKSQIQKAPLCGRVIPCFMLLFIEYLHVQKALQASFRFTIFHLNEFLKLFRVMQHLNSAIKETTVRTPQNLLRDLGGKPASRDQSWLSLPGSMHGYLRPILLQHWGNKDPDIKVFGKLPKRPFSMKCVPVIISDNFVPPFFEVLTGNPLAVFVLEKDIPNLKNILPFNTGETNIVRCR</sequence>
<dbReference type="STRING" id="43335.A0A4U5PNY3"/>
<evidence type="ECO:0000256" key="2">
    <source>
        <dbReference type="ARBA" id="ARBA00010271"/>
    </source>
</evidence>
<comment type="caution">
    <text evidence="7">The sequence shown here is derived from an EMBL/GenBank/DDBJ whole genome shotgun (WGS) entry which is preliminary data.</text>
</comment>
<keyword evidence="5" id="KW-0333">Golgi apparatus</keyword>
<dbReference type="AlphaFoldDB" id="A0A4U5PNY3"/>
<gene>
    <name evidence="7" type="ORF">D5086_0000206100</name>
</gene>
<evidence type="ECO:0000256" key="5">
    <source>
        <dbReference type="ARBA" id="ARBA00023034"/>
    </source>
</evidence>
<proteinExistence type="inferred from homology"/>
<protein>
    <recommendedName>
        <fullName evidence="6">Exostosin GT47 domain-containing protein</fullName>
    </recommendedName>
</protein>
<organism evidence="7">
    <name type="scientific">Populus alba</name>
    <name type="common">White poplar</name>
    <dbReference type="NCBI Taxonomy" id="43335"/>
    <lineage>
        <taxon>Eukaryota</taxon>
        <taxon>Viridiplantae</taxon>
        <taxon>Streptophyta</taxon>
        <taxon>Embryophyta</taxon>
        <taxon>Tracheophyta</taxon>
        <taxon>Spermatophyta</taxon>
        <taxon>Magnoliopsida</taxon>
        <taxon>eudicotyledons</taxon>
        <taxon>Gunneridae</taxon>
        <taxon>Pentapetalae</taxon>
        <taxon>rosids</taxon>
        <taxon>fabids</taxon>
        <taxon>Malpighiales</taxon>
        <taxon>Salicaceae</taxon>
        <taxon>Saliceae</taxon>
        <taxon>Populus</taxon>
    </lineage>
</organism>
<evidence type="ECO:0000256" key="4">
    <source>
        <dbReference type="ARBA" id="ARBA00022968"/>
    </source>
</evidence>
<comment type="similarity">
    <text evidence="2">Belongs to the glycosyltransferase 47 family.</text>
</comment>
<dbReference type="PANTHER" id="PTHR11062:SF108">
    <property type="entry name" value="EXOSTOSIN FAMILY PROTEIN"/>
    <property type="match status" value="1"/>
</dbReference>
<feature type="domain" description="Exostosin GT47" evidence="6">
    <location>
        <begin position="198"/>
        <end position="238"/>
    </location>
</feature>
<dbReference type="GO" id="GO:0000139">
    <property type="term" value="C:Golgi membrane"/>
    <property type="evidence" value="ECO:0007669"/>
    <property type="project" value="UniProtKB-SubCell"/>
</dbReference>
<reference evidence="7" key="1">
    <citation type="submission" date="2018-10" db="EMBL/GenBank/DDBJ databases">
        <title>Population genomic analysis revealed the cold adaptation of white poplar.</title>
        <authorList>
            <person name="Liu Y.-J."/>
        </authorList>
    </citation>
    <scope>NUCLEOTIDE SEQUENCE [LARGE SCALE GENOMIC DNA]</scope>
    <source>
        <strain evidence="7">PAL-ZL1</strain>
    </source>
</reference>
<keyword evidence="3" id="KW-0328">Glycosyltransferase</keyword>
<keyword evidence="3" id="KW-0808">Transferase</keyword>
<evidence type="ECO:0000259" key="6">
    <source>
        <dbReference type="Pfam" id="PF03016"/>
    </source>
</evidence>
<dbReference type="EMBL" id="RCHU01000689">
    <property type="protein sequence ID" value="TKR98131.1"/>
    <property type="molecule type" value="Genomic_DNA"/>
</dbReference>
<dbReference type="GO" id="GO:0016757">
    <property type="term" value="F:glycosyltransferase activity"/>
    <property type="evidence" value="ECO:0007669"/>
    <property type="project" value="UniProtKB-KW"/>
</dbReference>
<evidence type="ECO:0000313" key="7">
    <source>
        <dbReference type="EMBL" id="TKR98131.1"/>
    </source>
</evidence>